<sequence length="61" mass="7054">MLLDIDISDVNKQKQRKQNGVIFRRREGFSGKPGNSHEHFLSTSSFATRDDVHFVTFSDKK</sequence>
<dbReference type="Proteomes" id="UP000000238">
    <property type="component" value="Chromosome"/>
</dbReference>
<accession>Q2SK04</accession>
<dbReference type="KEGG" id="hch:HCH_02193"/>
<dbReference type="EMBL" id="CP000155">
    <property type="protein sequence ID" value="ABC29020.1"/>
    <property type="molecule type" value="Genomic_DNA"/>
</dbReference>
<evidence type="ECO:0000313" key="2">
    <source>
        <dbReference type="Proteomes" id="UP000000238"/>
    </source>
</evidence>
<reference evidence="1 2" key="1">
    <citation type="journal article" date="2005" name="Nucleic Acids Res.">
        <title>Genomic blueprint of Hahella chejuensis, a marine microbe producing an algicidal agent.</title>
        <authorList>
            <person name="Jeong H."/>
            <person name="Yim J.H."/>
            <person name="Lee C."/>
            <person name="Choi S.-H."/>
            <person name="Park Y.K."/>
            <person name="Yoon S.H."/>
            <person name="Hur C.-G."/>
            <person name="Kang H.-Y."/>
            <person name="Kim D."/>
            <person name="Lee H.H."/>
            <person name="Park K.H."/>
            <person name="Park S.-H."/>
            <person name="Park H.-S."/>
            <person name="Lee H.K."/>
            <person name="Oh T.K."/>
            <person name="Kim J.F."/>
        </authorList>
    </citation>
    <scope>NUCLEOTIDE SEQUENCE [LARGE SCALE GENOMIC DNA]</scope>
    <source>
        <strain evidence="1 2">KCTC 2396</strain>
    </source>
</reference>
<dbReference type="AlphaFoldDB" id="Q2SK04"/>
<dbReference type="HOGENOM" id="CLU_2916123_0_0_6"/>
<name>Q2SK04_HAHCH</name>
<organism evidence="1 2">
    <name type="scientific">Hahella chejuensis (strain KCTC 2396)</name>
    <dbReference type="NCBI Taxonomy" id="349521"/>
    <lineage>
        <taxon>Bacteria</taxon>
        <taxon>Pseudomonadati</taxon>
        <taxon>Pseudomonadota</taxon>
        <taxon>Gammaproteobacteria</taxon>
        <taxon>Oceanospirillales</taxon>
        <taxon>Hahellaceae</taxon>
        <taxon>Hahella</taxon>
    </lineage>
</organism>
<protein>
    <submittedName>
        <fullName evidence="1">Uncharacterized protein</fullName>
    </submittedName>
</protein>
<proteinExistence type="predicted"/>
<evidence type="ECO:0000313" key="1">
    <source>
        <dbReference type="EMBL" id="ABC29020.1"/>
    </source>
</evidence>
<keyword evidence="2" id="KW-1185">Reference proteome</keyword>
<gene>
    <name evidence="1" type="ordered locus">HCH_02193</name>
</gene>